<accession>A0ABT9QA19</accession>
<dbReference type="InterPro" id="IPR012675">
    <property type="entry name" value="Beta-grasp_dom_sf"/>
</dbReference>
<organism evidence="1 2">
    <name type="scientific">Streptosporangium lutulentum</name>
    <dbReference type="NCBI Taxonomy" id="1461250"/>
    <lineage>
        <taxon>Bacteria</taxon>
        <taxon>Bacillati</taxon>
        <taxon>Actinomycetota</taxon>
        <taxon>Actinomycetes</taxon>
        <taxon>Streptosporangiales</taxon>
        <taxon>Streptosporangiaceae</taxon>
        <taxon>Streptosporangium</taxon>
    </lineage>
</organism>
<dbReference type="InterPro" id="IPR003749">
    <property type="entry name" value="ThiS/MoaD-like"/>
</dbReference>
<evidence type="ECO:0000313" key="1">
    <source>
        <dbReference type="EMBL" id="MDP9843231.1"/>
    </source>
</evidence>
<dbReference type="PANTHER" id="PTHR38031:SF1">
    <property type="entry name" value="SULFUR CARRIER PROTEIN CYSO"/>
    <property type="match status" value="1"/>
</dbReference>
<dbReference type="PANTHER" id="PTHR38031">
    <property type="entry name" value="SULFUR CARRIER PROTEIN SLR0821-RELATED"/>
    <property type="match status" value="1"/>
</dbReference>
<gene>
    <name evidence="1" type="ORF">J2853_002442</name>
</gene>
<reference evidence="1 2" key="1">
    <citation type="submission" date="2023-07" db="EMBL/GenBank/DDBJ databases">
        <title>Sequencing the genomes of 1000 actinobacteria strains.</title>
        <authorList>
            <person name="Klenk H.-P."/>
        </authorList>
    </citation>
    <scope>NUCLEOTIDE SEQUENCE [LARGE SCALE GENOMIC DNA]</scope>
    <source>
        <strain evidence="1 2">DSM 46740</strain>
    </source>
</reference>
<keyword evidence="2" id="KW-1185">Reference proteome</keyword>
<dbReference type="SUPFAM" id="SSF54285">
    <property type="entry name" value="MoaD/ThiS"/>
    <property type="match status" value="1"/>
</dbReference>
<keyword evidence="1" id="KW-0548">Nucleotidyltransferase</keyword>
<dbReference type="GO" id="GO:0016779">
    <property type="term" value="F:nucleotidyltransferase activity"/>
    <property type="evidence" value="ECO:0007669"/>
    <property type="project" value="UniProtKB-KW"/>
</dbReference>
<name>A0ABT9QA19_9ACTN</name>
<dbReference type="InterPro" id="IPR052045">
    <property type="entry name" value="Sulfur_Carrier/Prot_Modifier"/>
</dbReference>
<sequence>MPTIVIPAGWRTASGIKPEELQCAAQTVGQAVDWLVETWPELRPRVLSDSGRLASWINVYVDEADIRGLDGLDTPASPNSEIMFLPAMAGG</sequence>
<evidence type="ECO:0000313" key="2">
    <source>
        <dbReference type="Proteomes" id="UP001225356"/>
    </source>
</evidence>
<keyword evidence="1" id="KW-0808">Transferase</keyword>
<proteinExistence type="predicted"/>
<dbReference type="Pfam" id="PF02597">
    <property type="entry name" value="ThiS"/>
    <property type="match status" value="1"/>
</dbReference>
<dbReference type="RefSeq" id="WP_307557291.1">
    <property type="nucleotide sequence ID" value="NZ_JAUSQU010000001.1"/>
</dbReference>
<dbReference type="Proteomes" id="UP001225356">
    <property type="component" value="Unassembled WGS sequence"/>
</dbReference>
<comment type="caution">
    <text evidence="1">The sequence shown here is derived from an EMBL/GenBank/DDBJ whole genome shotgun (WGS) entry which is preliminary data.</text>
</comment>
<dbReference type="Gene3D" id="3.10.20.30">
    <property type="match status" value="1"/>
</dbReference>
<protein>
    <submittedName>
        <fullName evidence="1">Adenylyltransferase/sulfurtransferase</fullName>
    </submittedName>
</protein>
<dbReference type="EMBL" id="JAUSQU010000001">
    <property type="protein sequence ID" value="MDP9843231.1"/>
    <property type="molecule type" value="Genomic_DNA"/>
</dbReference>
<dbReference type="InterPro" id="IPR016155">
    <property type="entry name" value="Mopterin_synth/thiamin_S_b"/>
</dbReference>